<sequence>MLSNNEINPLKERLKNLLAQALLFILKCALECF</sequence>
<protein>
    <submittedName>
        <fullName evidence="1">Uncharacterized protein</fullName>
    </submittedName>
</protein>
<organism evidence="1 2">
    <name type="scientific">Helicobacter pylori PZ5024</name>
    <dbReference type="NCBI Taxonomy" id="1337391"/>
    <lineage>
        <taxon>Bacteria</taxon>
        <taxon>Pseudomonadati</taxon>
        <taxon>Campylobacterota</taxon>
        <taxon>Epsilonproteobacteria</taxon>
        <taxon>Campylobacterales</taxon>
        <taxon>Helicobacteraceae</taxon>
        <taxon>Helicobacter</taxon>
    </lineage>
</organism>
<dbReference type="EMBL" id="ASYS01000097">
    <property type="protein sequence ID" value="EQD98475.1"/>
    <property type="molecule type" value="Genomic_DNA"/>
</dbReference>
<name>T2T1J9_HELPX</name>
<evidence type="ECO:0000313" key="1">
    <source>
        <dbReference type="EMBL" id="EQD98475.1"/>
    </source>
</evidence>
<comment type="caution">
    <text evidence="1">The sequence shown here is derived from an EMBL/GenBank/DDBJ whole genome shotgun (WGS) entry which is preliminary data.</text>
</comment>
<evidence type="ECO:0000313" key="2">
    <source>
        <dbReference type="Proteomes" id="UP000015645"/>
    </source>
</evidence>
<gene>
    <name evidence="1" type="ORF">L931_03135</name>
</gene>
<dbReference type="AlphaFoldDB" id="T2T1J9"/>
<dbReference type="Proteomes" id="UP000015645">
    <property type="component" value="Unassembled WGS sequence"/>
</dbReference>
<reference evidence="1 2" key="1">
    <citation type="journal article" date="2013" name="Genome Announc.">
        <title>Draft Genome Sequences of Helicobacter pylori Strains Isolated from Regions of Low and High Gastric Cancer Risk in Colombia.</title>
        <authorList>
            <person name="Sheh A."/>
            <person name="Piazuelo M.B."/>
            <person name="Wilson K.T."/>
            <person name="Correa P."/>
            <person name="Fox J.G."/>
        </authorList>
    </citation>
    <scope>NUCLEOTIDE SEQUENCE [LARGE SCALE GENOMIC DNA]</scope>
    <source>
        <strain evidence="1 2">PZ5024</strain>
    </source>
</reference>
<accession>T2T1J9</accession>
<proteinExistence type="predicted"/>